<dbReference type="OrthoDB" id="165679at2"/>
<evidence type="ECO:0000313" key="2">
    <source>
        <dbReference type="EMBL" id="BAJ63503.1"/>
    </source>
</evidence>
<keyword evidence="3" id="KW-1185">Reference proteome</keyword>
<dbReference type="InParanoid" id="E8N4Y9"/>
<gene>
    <name evidence="2" type="ordered locus">ANT_14750</name>
</gene>
<dbReference type="Proteomes" id="UP000008922">
    <property type="component" value="Chromosome"/>
</dbReference>
<dbReference type="AlphaFoldDB" id="E8N4Y9"/>
<name>E8N4Y9_ANATU</name>
<dbReference type="HOGENOM" id="CLU_2448206_0_0_0"/>
<keyword evidence="1" id="KW-0472">Membrane</keyword>
<evidence type="ECO:0000256" key="1">
    <source>
        <dbReference type="SAM" id="Phobius"/>
    </source>
</evidence>
<keyword evidence="1" id="KW-1133">Transmembrane helix</keyword>
<dbReference type="KEGG" id="atm:ANT_14750"/>
<dbReference type="STRING" id="926569.ANT_14750"/>
<feature type="transmembrane region" description="Helical" evidence="1">
    <location>
        <begin position="6"/>
        <end position="24"/>
    </location>
</feature>
<dbReference type="EMBL" id="AP012029">
    <property type="protein sequence ID" value="BAJ63503.1"/>
    <property type="molecule type" value="Genomic_DNA"/>
</dbReference>
<dbReference type="RefSeq" id="WP_013559885.1">
    <property type="nucleotide sequence ID" value="NC_014960.1"/>
</dbReference>
<reference evidence="2 3" key="1">
    <citation type="submission" date="2010-12" db="EMBL/GenBank/DDBJ databases">
        <title>Whole genome sequence of Anaerolinea thermophila UNI-1.</title>
        <authorList>
            <person name="Narita-Yamada S."/>
            <person name="Kishi E."/>
            <person name="Watanabe Y."/>
            <person name="Takasaki K."/>
            <person name="Ankai A."/>
            <person name="Oguchi A."/>
            <person name="Fukui S."/>
            <person name="Takahashi M."/>
            <person name="Yashiro I."/>
            <person name="Hosoyama A."/>
            <person name="Sekiguchi Y."/>
            <person name="Hanada S."/>
            <person name="Fujita N."/>
        </authorList>
    </citation>
    <scope>NUCLEOTIDE SEQUENCE [LARGE SCALE GENOMIC DNA]</scope>
    <source>
        <strain evidence="3">DSM 14523 / JCM 11388 / NBRC 100420 / UNI-1</strain>
    </source>
</reference>
<keyword evidence="1" id="KW-0812">Transmembrane</keyword>
<protein>
    <submittedName>
        <fullName evidence="2">Hypothetical membrane protein</fullName>
    </submittedName>
</protein>
<proteinExistence type="predicted"/>
<feature type="transmembrane region" description="Helical" evidence="1">
    <location>
        <begin position="31"/>
        <end position="52"/>
    </location>
</feature>
<accession>E8N4Y9</accession>
<organism evidence="2 3">
    <name type="scientific">Anaerolinea thermophila (strain DSM 14523 / JCM 11388 / NBRC 100420 / UNI-1)</name>
    <dbReference type="NCBI Taxonomy" id="926569"/>
    <lineage>
        <taxon>Bacteria</taxon>
        <taxon>Bacillati</taxon>
        <taxon>Chloroflexota</taxon>
        <taxon>Anaerolineae</taxon>
        <taxon>Anaerolineales</taxon>
        <taxon>Anaerolineaceae</taxon>
        <taxon>Anaerolinea</taxon>
    </lineage>
</organism>
<feature type="transmembrane region" description="Helical" evidence="1">
    <location>
        <begin position="64"/>
        <end position="84"/>
    </location>
</feature>
<evidence type="ECO:0000313" key="3">
    <source>
        <dbReference type="Proteomes" id="UP000008922"/>
    </source>
</evidence>
<sequence>MTLPALLFGFLVATLMGAAFHLWKNGGLGRLILYLLLAWIGFWTGHIVANALGWHFLSVGPLRFGMAVLSALLFLGVGHWLSLVKNEPE</sequence>